<keyword evidence="2" id="KW-0479">Metal-binding</keyword>
<dbReference type="FunFam" id="3.90.230.10:FF:000007">
    <property type="entry name" value="Xaa-Pro aminopeptidase P"/>
    <property type="match status" value="1"/>
</dbReference>
<dbReference type="InterPro" id="IPR000994">
    <property type="entry name" value="Pept_M24"/>
</dbReference>
<dbReference type="Pfam" id="PF16188">
    <property type="entry name" value="Peptidase_M24_C"/>
    <property type="match status" value="1"/>
</dbReference>
<protein>
    <submittedName>
        <fullName evidence="8">X-Pro aminopeptidase</fullName>
    </submittedName>
</protein>
<reference evidence="8 9" key="1">
    <citation type="submission" date="2014-06" db="EMBL/GenBank/DDBJ databases">
        <title>The genome of the endonuclear symbiont Nucleicultrix amoebiphila.</title>
        <authorList>
            <person name="Schulz F."/>
            <person name="Horn M."/>
        </authorList>
    </citation>
    <scope>NUCLEOTIDE SEQUENCE [LARGE SCALE GENOMIC DNA]</scope>
    <source>
        <strain evidence="8 9">FS5</strain>
    </source>
</reference>
<dbReference type="Gene3D" id="3.40.350.10">
    <property type="entry name" value="Creatinase/prolidase N-terminal domain"/>
    <property type="match status" value="2"/>
</dbReference>
<keyword evidence="4" id="KW-0464">Manganese</keyword>
<feature type="domain" description="Creatinase N-terminal" evidence="6">
    <location>
        <begin position="12"/>
        <end position="132"/>
    </location>
</feature>
<evidence type="ECO:0000259" key="5">
    <source>
        <dbReference type="Pfam" id="PF00557"/>
    </source>
</evidence>
<keyword evidence="8" id="KW-0031">Aminopeptidase</keyword>
<dbReference type="RefSeq" id="WP_085784298.1">
    <property type="nucleotide sequence ID" value="NZ_CP008743.1"/>
</dbReference>
<sequence>MAGKNAQQKLVNLRKYLKNQGVSGYILPNTDEHLSEYLPPHSERLTWLTNFRGSAGIGIILENQAALFVDGRYILQARHQTDGKLYTSFLINDKTPIQWLKEKIKKGEKIAYDPWTLTEKEILNFESALQEKGASLKALKQNPIDAIWMDRPKFPNFKIIPHPKKYSGIDKDVKIKDLVKTLKQHTIDAYATSILENVAWLLNIRGNDLESLPVTISHLIVHQSGIVDFFVDEKKLSASIKAHLGSKVRLHSYSKFLSELEKLGKKKSVICIDPDMSPAILIHTIENAGGKVIRKFDPLLLPKACKNPTEIQGARDAHIRDGAALSSFLAWFSEQAPKGKLDEIKAADKLFDFRLKQKNFKSYSFPTISSTGPNGAIIHYRVTPETNRPIKKGDIYLVDSGAQYLEGTTDVTRTVIVGNKATQEQKDRFTRVLKGHIALALAKFPKGTTGSQLDALARYPLWQAGIDYNHGTGHGVGSYLGVHEGPQRIATVPNRIPLEAGMILSNEPGYYKEGAFGIRIENLVVVKAAGKIKGAEKEMFEFETLTLAPIDLNLVDIKLLGPAEKAWLNAYHKRVRETLTPLVDSKTKAWLKKVTKVL</sequence>
<evidence type="ECO:0000256" key="4">
    <source>
        <dbReference type="ARBA" id="ARBA00023211"/>
    </source>
</evidence>
<dbReference type="InterPro" id="IPR000587">
    <property type="entry name" value="Creatinase_N"/>
</dbReference>
<dbReference type="SUPFAM" id="SSF53092">
    <property type="entry name" value="Creatinase/prolidase N-terminal domain"/>
    <property type="match status" value="1"/>
</dbReference>
<evidence type="ECO:0000313" key="9">
    <source>
        <dbReference type="Proteomes" id="UP000237351"/>
    </source>
</evidence>
<evidence type="ECO:0000256" key="2">
    <source>
        <dbReference type="ARBA" id="ARBA00022723"/>
    </source>
</evidence>
<dbReference type="InterPro" id="IPR036005">
    <property type="entry name" value="Creatinase/aminopeptidase-like"/>
</dbReference>
<feature type="domain" description="Peptidase M24 C-terminal" evidence="7">
    <location>
        <begin position="538"/>
        <end position="596"/>
    </location>
</feature>
<dbReference type="STRING" id="1414854.GQ61_05320"/>
<dbReference type="InterPro" id="IPR032416">
    <property type="entry name" value="Peptidase_M24_C"/>
</dbReference>
<feature type="domain" description="Peptidase M24" evidence="5">
    <location>
        <begin position="314"/>
        <end position="527"/>
    </location>
</feature>
<dbReference type="GO" id="GO:0046872">
    <property type="term" value="F:metal ion binding"/>
    <property type="evidence" value="ECO:0007669"/>
    <property type="project" value="UniProtKB-KW"/>
</dbReference>
<name>A0A1W6N4M2_9PROT</name>
<organism evidence="8 9">
    <name type="scientific">Candidatus Nucleicultrix amoebiphila FS5</name>
    <dbReference type="NCBI Taxonomy" id="1414854"/>
    <lineage>
        <taxon>Bacteria</taxon>
        <taxon>Pseudomonadati</taxon>
        <taxon>Pseudomonadota</taxon>
        <taxon>Alphaproteobacteria</taxon>
        <taxon>Holosporales</taxon>
        <taxon>Candidatus Nucleicultricaceae</taxon>
        <taxon>Candidatus Nucleicultrix</taxon>
    </lineage>
</organism>
<keyword evidence="3" id="KW-0378">Hydrolase</keyword>
<dbReference type="OrthoDB" id="9806388at2"/>
<dbReference type="GO" id="GO:0005737">
    <property type="term" value="C:cytoplasm"/>
    <property type="evidence" value="ECO:0007669"/>
    <property type="project" value="UniProtKB-ARBA"/>
</dbReference>
<dbReference type="InterPro" id="IPR033740">
    <property type="entry name" value="Pept_M24B"/>
</dbReference>
<evidence type="ECO:0000256" key="3">
    <source>
        <dbReference type="ARBA" id="ARBA00022801"/>
    </source>
</evidence>
<dbReference type="Pfam" id="PF00557">
    <property type="entry name" value="Peptidase_M24"/>
    <property type="match status" value="1"/>
</dbReference>
<gene>
    <name evidence="8" type="ORF">GQ61_05320</name>
</gene>
<dbReference type="EMBL" id="CP008743">
    <property type="protein sequence ID" value="ARN84804.1"/>
    <property type="molecule type" value="Genomic_DNA"/>
</dbReference>
<dbReference type="KEGG" id="naf:GQ61_05320"/>
<dbReference type="SUPFAM" id="SSF55920">
    <property type="entry name" value="Creatinase/aminopeptidase"/>
    <property type="match status" value="1"/>
</dbReference>
<dbReference type="InterPro" id="IPR029149">
    <property type="entry name" value="Creatin/AminoP/Spt16_N"/>
</dbReference>
<proteinExistence type="inferred from homology"/>
<keyword evidence="9" id="KW-1185">Reference proteome</keyword>
<evidence type="ECO:0000256" key="1">
    <source>
        <dbReference type="ARBA" id="ARBA00008766"/>
    </source>
</evidence>
<dbReference type="GO" id="GO:0070006">
    <property type="term" value="F:metalloaminopeptidase activity"/>
    <property type="evidence" value="ECO:0007669"/>
    <property type="project" value="InterPro"/>
</dbReference>
<comment type="similarity">
    <text evidence="1">Belongs to the peptidase M24B family.</text>
</comment>
<evidence type="ECO:0000313" key="8">
    <source>
        <dbReference type="EMBL" id="ARN84804.1"/>
    </source>
</evidence>
<dbReference type="Pfam" id="PF16189">
    <property type="entry name" value="Creatinase_N_2"/>
    <property type="match status" value="1"/>
</dbReference>
<dbReference type="PANTHER" id="PTHR43763:SF6">
    <property type="entry name" value="XAA-PRO AMINOPEPTIDASE 1"/>
    <property type="match status" value="1"/>
</dbReference>
<dbReference type="AlphaFoldDB" id="A0A1W6N4M2"/>
<dbReference type="CDD" id="cd01085">
    <property type="entry name" value="APP"/>
    <property type="match status" value="1"/>
</dbReference>
<accession>A0A1W6N4M2</accession>
<evidence type="ECO:0000259" key="7">
    <source>
        <dbReference type="Pfam" id="PF16188"/>
    </source>
</evidence>
<dbReference type="Pfam" id="PF01321">
    <property type="entry name" value="Creatinase_N"/>
    <property type="match status" value="1"/>
</dbReference>
<dbReference type="Proteomes" id="UP000237351">
    <property type="component" value="Chromosome"/>
</dbReference>
<dbReference type="PANTHER" id="PTHR43763">
    <property type="entry name" value="XAA-PRO AMINOPEPTIDASE 1"/>
    <property type="match status" value="1"/>
</dbReference>
<dbReference type="Gene3D" id="3.90.230.10">
    <property type="entry name" value="Creatinase/methionine aminopeptidase superfamily"/>
    <property type="match status" value="1"/>
</dbReference>
<dbReference type="InterPro" id="IPR050422">
    <property type="entry name" value="X-Pro_aminopeptidase_P"/>
</dbReference>
<evidence type="ECO:0000259" key="6">
    <source>
        <dbReference type="Pfam" id="PF01321"/>
    </source>
</evidence>
<keyword evidence="8" id="KW-0645">Protease</keyword>